<evidence type="ECO:0000313" key="2">
    <source>
        <dbReference type="EMBL" id="OJZ87484.1"/>
    </source>
</evidence>
<dbReference type="AlphaFoldDB" id="A0A1M3TLF1"/>
<accession>A0A1M3TLF1</accession>
<evidence type="ECO:0000256" key="1">
    <source>
        <dbReference type="SAM" id="Phobius"/>
    </source>
</evidence>
<sequence length="149" mass="16988">MPSVQPCMPHPRPAVRSFVVRWARPPNPYLYYLTLPAFSQAYGIPLVLYIVTAEKPPGVPTSLGTSRLTFLFCLGQVGRFSAGFGWNFFNPTGLTYVRTTVLFCNLPLLAGPHSLPNFILFYFTFFLFLFFSSRPYMQPFATYSARYML</sequence>
<organism evidence="2 3">
    <name type="scientific">Aspergillus luchuensis (strain CBS 106.47)</name>
    <dbReference type="NCBI Taxonomy" id="1137211"/>
    <lineage>
        <taxon>Eukaryota</taxon>
        <taxon>Fungi</taxon>
        <taxon>Dikarya</taxon>
        <taxon>Ascomycota</taxon>
        <taxon>Pezizomycotina</taxon>
        <taxon>Eurotiomycetes</taxon>
        <taxon>Eurotiomycetidae</taxon>
        <taxon>Eurotiales</taxon>
        <taxon>Aspergillaceae</taxon>
        <taxon>Aspergillus</taxon>
        <taxon>Aspergillus subgen. Circumdati</taxon>
    </lineage>
</organism>
<reference evidence="3" key="1">
    <citation type="journal article" date="2017" name="Genome Biol.">
        <title>Comparative genomics reveals high biological diversity and specific adaptations in the industrially and medically important fungal genus Aspergillus.</title>
        <authorList>
            <person name="de Vries R.P."/>
            <person name="Riley R."/>
            <person name="Wiebenga A."/>
            <person name="Aguilar-Osorio G."/>
            <person name="Amillis S."/>
            <person name="Uchima C.A."/>
            <person name="Anderluh G."/>
            <person name="Asadollahi M."/>
            <person name="Askin M."/>
            <person name="Barry K."/>
            <person name="Battaglia E."/>
            <person name="Bayram O."/>
            <person name="Benocci T."/>
            <person name="Braus-Stromeyer S.A."/>
            <person name="Caldana C."/>
            <person name="Canovas D."/>
            <person name="Cerqueira G.C."/>
            <person name="Chen F."/>
            <person name="Chen W."/>
            <person name="Choi C."/>
            <person name="Clum A."/>
            <person name="Dos Santos R.A."/>
            <person name="Damasio A.R."/>
            <person name="Diallinas G."/>
            <person name="Emri T."/>
            <person name="Fekete E."/>
            <person name="Flipphi M."/>
            <person name="Freyberg S."/>
            <person name="Gallo A."/>
            <person name="Gournas C."/>
            <person name="Habgood R."/>
            <person name="Hainaut M."/>
            <person name="Harispe M.L."/>
            <person name="Henrissat B."/>
            <person name="Hilden K.S."/>
            <person name="Hope R."/>
            <person name="Hossain A."/>
            <person name="Karabika E."/>
            <person name="Karaffa L."/>
            <person name="Karanyi Z."/>
            <person name="Krasevec N."/>
            <person name="Kuo A."/>
            <person name="Kusch H."/>
            <person name="LaButti K."/>
            <person name="Lagendijk E.L."/>
            <person name="Lapidus A."/>
            <person name="Levasseur A."/>
            <person name="Lindquist E."/>
            <person name="Lipzen A."/>
            <person name="Logrieco A.F."/>
            <person name="MacCabe A."/>
            <person name="Maekelae M.R."/>
            <person name="Malavazi I."/>
            <person name="Melin P."/>
            <person name="Meyer V."/>
            <person name="Mielnichuk N."/>
            <person name="Miskei M."/>
            <person name="Molnar A.P."/>
            <person name="Mule G."/>
            <person name="Ngan C.Y."/>
            <person name="Orejas M."/>
            <person name="Orosz E."/>
            <person name="Ouedraogo J.P."/>
            <person name="Overkamp K.M."/>
            <person name="Park H.-S."/>
            <person name="Perrone G."/>
            <person name="Piumi F."/>
            <person name="Punt P.J."/>
            <person name="Ram A.F."/>
            <person name="Ramon A."/>
            <person name="Rauscher S."/>
            <person name="Record E."/>
            <person name="Riano-Pachon D.M."/>
            <person name="Robert V."/>
            <person name="Roehrig J."/>
            <person name="Ruller R."/>
            <person name="Salamov A."/>
            <person name="Salih N.S."/>
            <person name="Samson R.A."/>
            <person name="Sandor E."/>
            <person name="Sanguinetti M."/>
            <person name="Schuetze T."/>
            <person name="Sepcic K."/>
            <person name="Shelest E."/>
            <person name="Sherlock G."/>
            <person name="Sophianopoulou V."/>
            <person name="Squina F.M."/>
            <person name="Sun H."/>
            <person name="Susca A."/>
            <person name="Todd R.B."/>
            <person name="Tsang A."/>
            <person name="Unkles S.E."/>
            <person name="van de Wiele N."/>
            <person name="van Rossen-Uffink D."/>
            <person name="Oliveira J.V."/>
            <person name="Vesth T.C."/>
            <person name="Visser J."/>
            <person name="Yu J.-H."/>
            <person name="Zhou M."/>
            <person name="Andersen M.R."/>
            <person name="Archer D.B."/>
            <person name="Baker S.E."/>
            <person name="Benoit I."/>
            <person name="Brakhage A.A."/>
            <person name="Braus G.H."/>
            <person name="Fischer R."/>
            <person name="Frisvad J.C."/>
            <person name="Goldman G.H."/>
            <person name="Houbraken J."/>
            <person name="Oakley B."/>
            <person name="Pocsi I."/>
            <person name="Scazzocchio C."/>
            <person name="Seiboth B."/>
            <person name="vanKuyk P.A."/>
            <person name="Wortman J."/>
            <person name="Dyer P.S."/>
            <person name="Grigoriev I.V."/>
        </authorList>
    </citation>
    <scope>NUCLEOTIDE SEQUENCE [LARGE SCALE GENOMIC DNA]</scope>
    <source>
        <strain evidence="3">CBS 106.47</strain>
    </source>
</reference>
<dbReference type="Proteomes" id="UP000184063">
    <property type="component" value="Unassembled WGS sequence"/>
</dbReference>
<keyword evidence="1" id="KW-0812">Transmembrane</keyword>
<dbReference type="VEuPathDB" id="FungiDB:ASPFODRAFT_573563"/>
<gene>
    <name evidence="2" type="ORF">ASPFODRAFT_573563</name>
</gene>
<keyword evidence="1" id="KW-0472">Membrane</keyword>
<name>A0A1M3TLF1_ASPLC</name>
<feature type="transmembrane region" description="Helical" evidence="1">
    <location>
        <begin position="109"/>
        <end position="131"/>
    </location>
</feature>
<feature type="transmembrane region" description="Helical" evidence="1">
    <location>
        <begin position="29"/>
        <end position="50"/>
    </location>
</feature>
<protein>
    <submittedName>
        <fullName evidence="2">Uncharacterized protein</fullName>
    </submittedName>
</protein>
<keyword evidence="1" id="KW-1133">Transmembrane helix</keyword>
<dbReference type="EMBL" id="KV878240">
    <property type="protein sequence ID" value="OJZ87484.1"/>
    <property type="molecule type" value="Genomic_DNA"/>
</dbReference>
<evidence type="ECO:0000313" key="3">
    <source>
        <dbReference type="Proteomes" id="UP000184063"/>
    </source>
</evidence>
<proteinExistence type="predicted"/>